<protein>
    <submittedName>
        <fullName evidence="2">Uncharacterized protein</fullName>
    </submittedName>
</protein>
<name>A0ABV0P7Y4_9TELE</name>
<comment type="caution">
    <text evidence="2">The sequence shown here is derived from an EMBL/GenBank/DDBJ whole genome shotgun (WGS) entry which is preliminary data.</text>
</comment>
<feature type="compositionally biased region" description="Polar residues" evidence="1">
    <location>
        <begin position="139"/>
        <end position="152"/>
    </location>
</feature>
<dbReference type="Proteomes" id="UP001476798">
    <property type="component" value="Unassembled WGS sequence"/>
</dbReference>
<feature type="compositionally biased region" description="Low complexity" evidence="1">
    <location>
        <begin position="75"/>
        <end position="93"/>
    </location>
</feature>
<reference evidence="2 3" key="1">
    <citation type="submission" date="2021-06" db="EMBL/GenBank/DDBJ databases">
        <authorList>
            <person name="Palmer J.M."/>
        </authorList>
    </citation>
    <scope>NUCLEOTIDE SEQUENCE [LARGE SCALE GENOMIC DNA]</scope>
    <source>
        <strain evidence="2 3">GA_2019</strain>
        <tissue evidence="2">Muscle</tissue>
    </source>
</reference>
<gene>
    <name evidence="2" type="ORF">GOODEAATRI_026481</name>
</gene>
<keyword evidence="3" id="KW-1185">Reference proteome</keyword>
<proteinExistence type="predicted"/>
<feature type="non-terminal residue" evidence="2">
    <location>
        <position position="1"/>
    </location>
</feature>
<evidence type="ECO:0000313" key="2">
    <source>
        <dbReference type="EMBL" id="MEQ2179567.1"/>
    </source>
</evidence>
<evidence type="ECO:0000256" key="1">
    <source>
        <dbReference type="SAM" id="MobiDB-lite"/>
    </source>
</evidence>
<dbReference type="EMBL" id="JAHRIO010063255">
    <property type="protein sequence ID" value="MEQ2179567.1"/>
    <property type="molecule type" value="Genomic_DNA"/>
</dbReference>
<feature type="region of interest" description="Disordered" evidence="1">
    <location>
        <begin position="107"/>
        <end position="217"/>
    </location>
</feature>
<accession>A0ABV0P7Y4</accession>
<evidence type="ECO:0000313" key="3">
    <source>
        <dbReference type="Proteomes" id="UP001476798"/>
    </source>
</evidence>
<feature type="compositionally biased region" description="Low complexity" evidence="1">
    <location>
        <begin position="108"/>
        <end position="131"/>
    </location>
</feature>
<sequence length="217" mass="22709">LRDEGLVLHLRLRYRLFVFHCRDLVEAIFGSTASVVLYFLKVTGKKVHAAGRWSSAAVSSLLTTKEPVSSEPGPESTLTEEASANSSTSDTSAKSFAILETEVESAKSVPVSDEPVVTVTTEEESSVAVTAISPKETGAGSSADSDPVQTEPSRSSEEAVENEEASDEKQASDDVSFDTTPAGPIESLELEPVKDESAADISADEAGPSSEGDVPSG</sequence>
<feature type="region of interest" description="Disordered" evidence="1">
    <location>
        <begin position="63"/>
        <end position="93"/>
    </location>
</feature>
<organism evidence="2 3">
    <name type="scientific">Goodea atripinnis</name>
    <dbReference type="NCBI Taxonomy" id="208336"/>
    <lineage>
        <taxon>Eukaryota</taxon>
        <taxon>Metazoa</taxon>
        <taxon>Chordata</taxon>
        <taxon>Craniata</taxon>
        <taxon>Vertebrata</taxon>
        <taxon>Euteleostomi</taxon>
        <taxon>Actinopterygii</taxon>
        <taxon>Neopterygii</taxon>
        <taxon>Teleostei</taxon>
        <taxon>Neoteleostei</taxon>
        <taxon>Acanthomorphata</taxon>
        <taxon>Ovalentaria</taxon>
        <taxon>Atherinomorphae</taxon>
        <taxon>Cyprinodontiformes</taxon>
        <taxon>Goodeidae</taxon>
        <taxon>Goodea</taxon>
    </lineage>
</organism>